<feature type="region of interest" description="Disordered" evidence="1">
    <location>
        <begin position="163"/>
        <end position="185"/>
    </location>
</feature>
<evidence type="ECO:0000313" key="3">
    <source>
        <dbReference type="Proteomes" id="UP001219525"/>
    </source>
</evidence>
<feature type="compositionally biased region" description="Basic and acidic residues" evidence="1">
    <location>
        <begin position="46"/>
        <end position="58"/>
    </location>
</feature>
<keyword evidence="3" id="KW-1185">Reference proteome</keyword>
<protein>
    <submittedName>
        <fullName evidence="2">Uncharacterized protein</fullName>
    </submittedName>
</protein>
<comment type="caution">
    <text evidence="2">The sequence shown here is derived from an EMBL/GenBank/DDBJ whole genome shotgun (WGS) entry which is preliminary data.</text>
</comment>
<feature type="region of interest" description="Disordered" evidence="1">
    <location>
        <begin position="36"/>
        <end position="58"/>
    </location>
</feature>
<organism evidence="2 3">
    <name type="scientific">Mycena pura</name>
    <dbReference type="NCBI Taxonomy" id="153505"/>
    <lineage>
        <taxon>Eukaryota</taxon>
        <taxon>Fungi</taxon>
        <taxon>Dikarya</taxon>
        <taxon>Basidiomycota</taxon>
        <taxon>Agaricomycotina</taxon>
        <taxon>Agaricomycetes</taxon>
        <taxon>Agaricomycetidae</taxon>
        <taxon>Agaricales</taxon>
        <taxon>Marasmiineae</taxon>
        <taxon>Mycenaceae</taxon>
        <taxon>Mycena</taxon>
    </lineage>
</organism>
<dbReference type="Proteomes" id="UP001219525">
    <property type="component" value="Unassembled WGS sequence"/>
</dbReference>
<name>A0AAD6YH58_9AGAR</name>
<accession>A0AAD6YH58</accession>
<evidence type="ECO:0000313" key="2">
    <source>
        <dbReference type="EMBL" id="KAJ7217072.1"/>
    </source>
</evidence>
<gene>
    <name evidence="2" type="ORF">GGX14DRAFT_601908</name>
</gene>
<reference evidence="2" key="1">
    <citation type="submission" date="2023-03" db="EMBL/GenBank/DDBJ databases">
        <title>Massive genome expansion in bonnet fungi (Mycena s.s.) driven by repeated elements and novel gene families across ecological guilds.</title>
        <authorList>
            <consortium name="Lawrence Berkeley National Laboratory"/>
            <person name="Harder C.B."/>
            <person name="Miyauchi S."/>
            <person name="Viragh M."/>
            <person name="Kuo A."/>
            <person name="Thoen E."/>
            <person name="Andreopoulos B."/>
            <person name="Lu D."/>
            <person name="Skrede I."/>
            <person name="Drula E."/>
            <person name="Henrissat B."/>
            <person name="Morin E."/>
            <person name="Kohler A."/>
            <person name="Barry K."/>
            <person name="LaButti K."/>
            <person name="Morin E."/>
            <person name="Salamov A."/>
            <person name="Lipzen A."/>
            <person name="Mereny Z."/>
            <person name="Hegedus B."/>
            <person name="Baldrian P."/>
            <person name="Stursova M."/>
            <person name="Weitz H."/>
            <person name="Taylor A."/>
            <person name="Grigoriev I.V."/>
            <person name="Nagy L.G."/>
            <person name="Martin F."/>
            <person name="Kauserud H."/>
        </authorList>
    </citation>
    <scope>NUCLEOTIDE SEQUENCE</scope>
    <source>
        <strain evidence="2">9144</strain>
    </source>
</reference>
<proteinExistence type="predicted"/>
<dbReference type="EMBL" id="JARJCW010000014">
    <property type="protein sequence ID" value="KAJ7217072.1"/>
    <property type="molecule type" value="Genomic_DNA"/>
</dbReference>
<sequence>MMVGPTRLMALDSPCCAEGITVRRVSRFRRVPNCDDPDECGGAANSERKGRTTHSDRSKENMFYVYNGPHDRGSLQNPDSSKQVNDLNILGKFSSGANDVGNFSKYTFPTARCLASTLARHNTSTRVMDANAGRVTLICIQYMEWGARATGRMQKIVQRTCSRGQGRHAAGDGDGHGTGTGAPASAWGGHVREEDIIQVPVVRLLGWGRGRAQRGTHRTHAAPLVQATHDVVCASHRRVLFGRRNQLVPSGPVVLQGPNAGRELYELGMVDSSNGGGLRRLEDGRPTLLEGSLPLE</sequence>
<dbReference type="AlphaFoldDB" id="A0AAD6YH58"/>
<evidence type="ECO:0000256" key="1">
    <source>
        <dbReference type="SAM" id="MobiDB-lite"/>
    </source>
</evidence>